<keyword evidence="1" id="KW-0732">Signal</keyword>
<dbReference type="Gene3D" id="3.90.280.10">
    <property type="entry name" value="PEBP-like"/>
    <property type="match status" value="1"/>
</dbReference>
<dbReference type="Pfam" id="PF01161">
    <property type="entry name" value="PBP"/>
    <property type="match status" value="1"/>
</dbReference>
<dbReference type="CDD" id="cd00865">
    <property type="entry name" value="PEBP_bact_arch"/>
    <property type="match status" value="1"/>
</dbReference>
<accession>A0A154ILK3</accession>
<dbReference type="InterPro" id="IPR005247">
    <property type="entry name" value="YbhB_YbcL/LppC-like"/>
</dbReference>
<feature type="chain" id="PRO_5007596291" evidence="1">
    <location>
        <begin position="22"/>
        <end position="181"/>
    </location>
</feature>
<reference evidence="2" key="1">
    <citation type="submission" date="2016-03" db="EMBL/GenBank/DDBJ databases">
        <title>Microsymbionts genomes from the relict species Vavilovia formosa.</title>
        <authorList>
            <person name="Chirak E."/>
            <person name="Kimeklis A."/>
            <person name="Kopat V."/>
            <person name="Andronov E."/>
        </authorList>
    </citation>
    <scope>NUCLEOTIDE SEQUENCE [LARGE SCALE GENOMIC DNA]</scope>
    <source>
        <strain evidence="2">Vaf12</strain>
    </source>
</reference>
<name>A0A154ILK3_RHILE</name>
<organism evidence="2">
    <name type="scientific">Rhizobium leguminosarum</name>
    <dbReference type="NCBI Taxonomy" id="384"/>
    <lineage>
        <taxon>Bacteria</taxon>
        <taxon>Pseudomonadati</taxon>
        <taxon>Pseudomonadota</taxon>
        <taxon>Alphaproteobacteria</taxon>
        <taxon>Hyphomicrobiales</taxon>
        <taxon>Rhizobiaceae</taxon>
        <taxon>Rhizobium/Agrobacterium group</taxon>
        <taxon>Rhizobium</taxon>
    </lineage>
</organism>
<dbReference type="InterPro" id="IPR008914">
    <property type="entry name" value="PEBP"/>
</dbReference>
<protein>
    <submittedName>
        <fullName evidence="2">Phosphatidylethanolamine-binding protein</fullName>
    </submittedName>
</protein>
<dbReference type="NCBIfam" id="TIGR00481">
    <property type="entry name" value="YbhB/YbcL family Raf kinase inhibitor-like protein"/>
    <property type="match status" value="1"/>
</dbReference>
<evidence type="ECO:0000256" key="1">
    <source>
        <dbReference type="SAM" id="SignalP"/>
    </source>
</evidence>
<sequence length="181" mass="18843">MRFTTAVLLATSVFGATAAQAEMKLTSKDLAAGKSMADAQVFNSFGCAGKNISPELTWSGAPEATKSFAIMAYDPDAPTGSGWWHWSVFNIPANASEIATGASGDKKLPAGAVEGHTDFGMSGYGGACPPAGDQPHHYQFTVYALSVDKLPLPETAPAAMVGFYVRANTLAKASVEVTYGR</sequence>
<comment type="caution">
    <text evidence="2">The sequence shown here is derived from an EMBL/GenBank/DDBJ whole genome shotgun (WGS) entry which is preliminary data.</text>
</comment>
<dbReference type="RefSeq" id="WP_062941408.1">
    <property type="nucleotide sequence ID" value="NZ_CP171844.1"/>
</dbReference>
<dbReference type="PANTHER" id="PTHR30289:SF1">
    <property type="entry name" value="PEBP (PHOSPHATIDYLETHANOLAMINE-BINDING PROTEIN) FAMILY PROTEIN"/>
    <property type="match status" value="1"/>
</dbReference>
<dbReference type="AlphaFoldDB" id="A0A154ILK3"/>
<dbReference type="EMBL" id="LVYU01000080">
    <property type="protein sequence ID" value="KZB01302.1"/>
    <property type="molecule type" value="Genomic_DNA"/>
</dbReference>
<dbReference type="SUPFAM" id="SSF49777">
    <property type="entry name" value="PEBP-like"/>
    <property type="match status" value="1"/>
</dbReference>
<evidence type="ECO:0000313" key="2">
    <source>
        <dbReference type="EMBL" id="KZB01302.1"/>
    </source>
</evidence>
<dbReference type="InterPro" id="IPR036610">
    <property type="entry name" value="PEBP-like_sf"/>
</dbReference>
<gene>
    <name evidence="2" type="ORF">A4A59_13780</name>
</gene>
<feature type="signal peptide" evidence="1">
    <location>
        <begin position="1"/>
        <end position="21"/>
    </location>
</feature>
<proteinExistence type="predicted"/>
<dbReference type="PANTHER" id="PTHR30289">
    <property type="entry name" value="UNCHARACTERIZED PROTEIN YBCL-RELATED"/>
    <property type="match status" value="1"/>
</dbReference>